<evidence type="ECO:0000313" key="7">
    <source>
        <dbReference type="EMBL" id="WOH05135.1"/>
    </source>
</evidence>
<keyword evidence="3" id="KW-0238">DNA-binding</keyword>
<dbReference type="Gene3D" id="2.40.330.10">
    <property type="entry name" value="DNA-binding pseudobarrel domain"/>
    <property type="match status" value="2"/>
</dbReference>
<evidence type="ECO:0000313" key="8">
    <source>
        <dbReference type="Proteomes" id="UP000077755"/>
    </source>
</evidence>
<organism evidence="7 8">
    <name type="scientific">Daucus carota subsp. sativus</name>
    <name type="common">Carrot</name>
    <dbReference type="NCBI Taxonomy" id="79200"/>
    <lineage>
        <taxon>Eukaryota</taxon>
        <taxon>Viridiplantae</taxon>
        <taxon>Streptophyta</taxon>
        <taxon>Embryophyta</taxon>
        <taxon>Tracheophyta</taxon>
        <taxon>Spermatophyta</taxon>
        <taxon>Magnoliopsida</taxon>
        <taxon>eudicotyledons</taxon>
        <taxon>Gunneridae</taxon>
        <taxon>Pentapetalae</taxon>
        <taxon>asterids</taxon>
        <taxon>campanulids</taxon>
        <taxon>Apiales</taxon>
        <taxon>Apiaceae</taxon>
        <taxon>Apioideae</taxon>
        <taxon>Scandiceae</taxon>
        <taxon>Daucinae</taxon>
        <taxon>Daucus</taxon>
        <taxon>Daucus sect. Daucus</taxon>
    </lineage>
</organism>
<dbReference type="SUPFAM" id="SSF101936">
    <property type="entry name" value="DNA-binding pseudobarrel domain"/>
    <property type="match status" value="2"/>
</dbReference>
<comment type="subcellular location">
    <subcellularLocation>
        <location evidence="1">Nucleus</location>
    </subcellularLocation>
</comment>
<reference evidence="7" key="2">
    <citation type="submission" date="2022-03" db="EMBL/GenBank/DDBJ databases">
        <title>Draft title - Genomic analysis of global carrot germplasm unveils the trajectory of domestication and the origin of high carotenoid orange carrot.</title>
        <authorList>
            <person name="Iorizzo M."/>
            <person name="Ellison S."/>
            <person name="Senalik D."/>
            <person name="Macko-Podgorni A."/>
            <person name="Grzebelus D."/>
            <person name="Bostan H."/>
            <person name="Rolling W."/>
            <person name="Curaba J."/>
            <person name="Simon P."/>
        </authorList>
    </citation>
    <scope>NUCLEOTIDE SEQUENCE</scope>
    <source>
        <tissue evidence="7">Leaf</tissue>
    </source>
</reference>
<proteinExistence type="predicted"/>
<accession>A0AAF1B3T3</accession>
<keyword evidence="8" id="KW-1185">Reference proteome</keyword>
<feature type="domain" description="TF-B3" evidence="6">
    <location>
        <begin position="7"/>
        <end position="99"/>
    </location>
</feature>
<dbReference type="PANTHER" id="PTHR31920">
    <property type="entry name" value="B3 DOMAIN-CONTAINING"/>
    <property type="match status" value="1"/>
</dbReference>
<evidence type="ECO:0000256" key="2">
    <source>
        <dbReference type="ARBA" id="ARBA00023015"/>
    </source>
</evidence>
<dbReference type="InterPro" id="IPR050655">
    <property type="entry name" value="Plant_B3_domain"/>
</dbReference>
<dbReference type="Proteomes" id="UP000077755">
    <property type="component" value="Chromosome 6"/>
</dbReference>
<dbReference type="PANTHER" id="PTHR31920:SF37">
    <property type="entry name" value="B3 DOMAIN-CONTAINING TRANSCRIPTION FACTOR VRN1"/>
    <property type="match status" value="1"/>
</dbReference>
<dbReference type="GO" id="GO:0003677">
    <property type="term" value="F:DNA binding"/>
    <property type="evidence" value="ECO:0007669"/>
    <property type="project" value="UniProtKB-KW"/>
</dbReference>
<dbReference type="GO" id="GO:0005634">
    <property type="term" value="C:nucleus"/>
    <property type="evidence" value="ECO:0007669"/>
    <property type="project" value="UniProtKB-SubCell"/>
</dbReference>
<reference evidence="7" key="1">
    <citation type="journal article" date="2016" name="Nat. Genet.">
        <title>A high-quality carrot genome assembly provides new insights into carotenoid accumulation and asterid genome evolution.</title>
        <authorList>
            <person name="Iorizzo M."/>
            <person name="Ellison S."/>
            <person name="Senalik D."/>
            <person name="Zeng P."/>
            <person name="Satapoomin P."/>
            <person name="Huang J."/>
            <person name="Bowman M."/>
            <person name="Iovene M."/>
            <person name="Sanseverino W."/>
            <person name="Cavagnaro P."/>
            <person name="Yildiz M."/>
            <person name="Macko-Podgorni A."/>
            <person name="Moranska E."/>
            <person name="Grzebelus E."/>
            <person name="Grzebelus D."/>
            <person name="Ashrafi H."/>
            <person name="Zheng Z."/>
            <person name="Cheng S."/>
            <person name="Spooner D."/>
            <person name="Van Deynze A."/>
            <person name="Simon P."/>
        </authorList>
    </citation>
    <scope>NUCLEOTIDE SEQUENCE</scope>
    <source>
        <tissue evidence="7">Leaf</tissue>
    </source>
</reference>
<dbReference type="InterPro" id="IPR003340">
    <property type="entry name" value="B3_DNA-bd"/>
</dbReference>
<evidence type="ECO:0000256" key="4">
    <source>
        <dbReference type="ARBA" id="ARBA00023163"/>
    </source>
</evidence>
<name>A0AAF1B3T3_DAUCS</name>
<evidence type="ECO:0000259" key="6">
    <source>
        <dbReference type="PROSITE" id="PS50863"/>
    </source>
</evidence>
<dbReference type="CDD" id="cd10017">
    <property type="entry name" value="B3_DNA"/>
    <property type="match status" value="2"/>
</dbReference>
<dbReference type="AlphaFoldDB" id="A0AAF1B3T3"/>
<dbReference type="Pfam" id="PF02362">
    <property type="entry name" value="B3"/>
    <property type="match status" value="2"/>
</dbReference>
<keyword evidence="5" id="KW-0539">Nucleus</keyword>
<keyword evidence="4" id="KW-0804">Transcription</keyword>
<evidence type="ECO:0000256" key="1">
    <source>
        <dbReference type="ARBA" id="ARBA00004123"/>
    </source>
</evidence>
<evidence type="ECO:0000256" key="5">
    <source>
        <dbReference type="ARBA" id="ARBA00023242"/>
    </source>
</evidence>
<feature type="domain" description="TF-B3" evidence="6">
    <location>
        <begin position="128"/>
        <end position="221"/>
    </location>
</feature>
<dbReference type="EMBL" id="CP093348">
    <property type="protein sequence ID" value="WOH05135.1"/>
    <property type="molecule type" value="Genomic_DNA"/>
</dbReference>
<dbReference type="PROSITE" id="PS50863">
    <property type="entry name" value="B3"/>
    <property type="match status" value="2"/>
</dbReference>
<protein>
    <recommendedName>
        <fullName evidence="6">TF-B3 domain-containing protein</fullName>
    </recommendedName>
</protein>
<dbReference type="SMART" id="SM01019">
    <property type="entry name" value="B3"/>
    <property type="match status" value="2"/>
</dbReference>
<sequence>MPQKSTRFFKIILTSVGSHTNLLFPKEFLRIFGQNLKDSIMLNVSGLEWSIDLKRHRGKVWLLTGWPKFADFYSISFGYLLVFEYKGDSKFQVLIFDPKNERLPRVRSEADKARVLQSLKAYKPNRPFFSVEVHRSYLYGGSMTVPLDFIESNITKDSCRVVLQLPDGRVWSVKCYINKKCAKFSAGWKNFATENNLAAGDFCVFELVKERLLNVVIFRVES</sequence>
<keyword evidence="2" id="KW-0805">Transcription regulation</keyword>
<gene>
    <name evidence="7" type="ORF">DCAR_0624548</name>
</gene>
<evidence type="ECO:0000256" key="3">
    <source>
        <dbReference type="ARBA" id="ARBA00023125"/>
    </source>
</evidence>
<dbReference type="InterPro" id="IPR015300">
    <property type="entry name" value="DNA-bd_pseudobarrel_sf"/>
</dbReference>